<evidence type="ECO:0000313" key="13">
    <source>
        <dbReference type="Proteomes" id="UP001216139"/>
    </source>
</evidence>
<feature type="domain" description="TonB-dependent receptor-like beta-barrel" evidence="10">
    <location>
        <begin position="441"/>
        <end position="1001"/>
    </location>
</feature>
<dbReference type="RefSeq" id="WP_273627981.1">
    <property type="nucleotide sequence ID" value="NZ_CP117167.1"/>
</dbReference>
<evidence type="ECO:0000256" key="5">
    <source>
        <dbReference type="ARBA" id="ARBA00023077"/>
    </source>
</evidence>
<organism evidence="12 13">
    <name type="scientific">Mucilaginibacter jinjuensis</name>
    <dbReference type="NCBI Taxonomy" id="1176721"/>
    <lineage>
        <taxon>Bacteria</taxon>
        <taxon>Pseudomonadati</taxon>
        <taxon>Bacteroidota</taxon>
        <taxon>Sphingobacteriia</taxon>
        <taxon>Sphingobacteriales</taxon>
        <taxon>Sphingobacteriaceae</taxon>
        <taxon>Mucilaginibacter</taxon>
    </lineage>
</organism>
<keyword evidence="4 8" id="KW-0812">Transmembrane</keyword>
<comment type="similarity">
    <text evidence="8 9">Belongs to the TonB-dependent receptor family.</text>
</comment>
<dbReference type="Pfam" id="PF07715">
    <property type="entry name" value="Plug"/>
    <property type="match status" value="1"/>
</dbReference>
<name>A0ABY7T0D8_9SPHI</name>
<evidence type="ECO:0000256" key="1">
    <source>
        <dbReference type="ARBA" id="ARBA00004571"/>
    </source>
</evidence>
<dbReference type="InterPro" id="IPR000531">
    <property type="entry name" value="Beta-barrel_TonB"/>
</dbReference>
<dbReference type="Gene3D" id="2.170.130.10">
    <property type="entry name" value="TonB-dependent receptor, plug domain"/>
    <property type="match status" value="1"/>
</dbReference>
<dbReference type="Proteomes" id="UP001216139">
    <property type="component" value="Chromosome"/>
</dbReference>
<reference evidence="12 13" key="1">
    <citation type="submission" date="2023-02" db="EMBL/GenBank/DDBJ databases">
        <title>Genome sequence of Mucilaginibacter jinjuensis strain KACC 16571.</title>
        <authorList>
            <person name="Kim S."/>
            <person name="Heo J."/>
            <person name="Kwon S.-W."/>
        </authorList>
    </citation>
    <scope>NUCLEOTIDE SEQUENCE [LARGE SCALE GENOMIC DNA]</scope>
    <source>
        <strain evidence="12 13">KACC 16571</strain>
    </source>
</reference>
<dbReference type="InterPro" id="IPR018247">
    <property type="entry name" value="EF_Hand_1_Ca_BS"/>
</dbReference>
<evidence type="ECO:0000256" key="3">
    <source>
        <dbReference type="ARBA" id="ARBA00022452"/>
    </source>
</evidence>
<keyword evidence="13" id="KW-1185">Reference proteome</keyword>
<evidence type="ECO:0000256" key="8">
    <source>
        <dbReference type="PROSITE-ProRule" id="PRU01360"/>
    </source>
</evidence>
<dbReference type="PROSITE" id="PS52016">
    <property type="entry name" value="TONB_DEPENDENT_REC_3"/>
    <property type="match status" value="1"/>
</dbReference>
<dbReference type="NCBIfam" id="TIGR04056">
    <property type="entry name" value="OMP_RagA_SusC"/>
    <property type="match status" value="1"/>
</dbReference>
<evidence type="ECO:0000259" key="10">
    <source>
        <dbReference type="Pfam" id="PF00593"/>
    </source>
</evidence>
<keyword evidence="5 9" id="KW-0798">TonB box</keyword>
<dbReference type="EMBL" id="CP117167">
    <property type="protein sequence ID" value="WCT09886.1"/>
    <property type="molecule type" value="Genomic_DNA"/>
</dbReference>
<evidence type="ECO:0000259" key="11">
    <source>
        <dbReference type="Pfam" id="PF07715"/>
    </source>
</evidence>
<comment type="subcellular location">
    <subcellularLocation>
        <location evidence="1 8">Cell outer membrane</location>
        <topology evidence="1 8">Multi-pass membrane protein</topology>
    </subcellularLocation>
</comment>
<evidence type="ECO:0000256" key="6">
    <source>
        <dbReference type="ARBA" id="ARBA00023136"/>
    </source>
</evidence>
<sequence length="1062" mass="114685">MKVLYLLFLRRLKPALLYRSLCLAFMFILFQSAALYAQSITVKGKVTDAQGLVLPGASIKVKDSSTGVLTGTDGSYSINVPNANSVLIFSFIGYTTEEHAVGTNTQLNVSLKTSEHSLNEVVVVGYGSMKKKLLSTSVGAVNSKQIEDRLVATPGEALSGQIAGVQVSQSMGDPGAAPVILIRGVGSIGAGSSPLYVVDGYPLNSADDFNQISPADIESIQVLKDAAAAAIYGSRGGNGIIIVTTKRGKAGATKFNFTGNTGIANVSKRVDVLNTPEYVAYVKDAFANSGKVLPPLYNSDPSTLPNTDWQDQIFRTGVTQSYSLAASGGTDKVTFNVTGSIYSQTGIIKATEFNRYNLRASMDAKLSKKLKFNFNIAPSFATNDQTATGGGLNNALINGIGVNPSGVGGTVISALLQPPLLPVRQPNGDYSNATTILSPAGQVFSGNPYNPVATLDLYKDRTTTGRLLSNTGLEYEIISGLKFKTTLGFEAILNNRNWYVPATLQSDNGPTANINNPLLTNIRARTTQGINYNYVSENTLNYNTKFGKYHDLTLLAGYSFQKNTYNETSQYGQNGTITNPIVQNPNDAGIILGTYGYTSNALISSFFRANYDYKEKYLLTASIRTDGSSRFGTNKQYATFPAFSAAWRIGEEAFMKKQDVISEFKVRAGYGVSGNNNIGDFAAQSYATQVNYVFGAGNATPAFGFSPTSLANTDLTWETSKTTNIGLEIGLLKDRIYFTVDAYHKLTDNLLLSRGVPGIYGFATSIFTNIGSMQNNGLEFSINTVNLKGKLRWTTDANISFNRNKVLKLTDDGNFVGYDAAFGYTNSIRVVPGESISSFYGYKQIGVYKDAADVAASAKWASGGSVPGDVKYADINGDGKIDASDIVNIGSPLPKFTYGMTNRFEYKRFSLSFLLQGVYGNKILNASDRYTDYYNGSFNVRTNALNRWESPTDPGDGMTPRAAVTNPSSTTVVSTRNIFDGSYLRLRNVNLGYTFTGRTLQRLSINSARLFVSGENLVTFTKYFGYNPEVNVFAASPQPRYGVDQGTYPLPRTFSIGLNIGF</sequence>
<evidence type="ECO:0000313" key="12">
    <source>
        <dbReference type="EMBL" id="WCT09886.1"/>
    </source>
</evidence>
<dbReference type="InterPro" id="IPR012910">
    <property type="entry name" value="Plug_dom"/>
</dbReference>
<dbReference type="Pfam" id="PF13715">
    <property type="entry name" value="CarbopepD_reg_2"/>
    <property type="match status" value="1"/>
</dbReference>
<protein>
    <submittedName>
        <fullName evidence="12">TonB-dependent receptor</fullName>
    </submittedName>
</protein>
<dbReference type="InterPro" id="IPR039426">
    <property type="entry name" value="TonB-dep_rcpt-like"/>
</dbReference>
<dbReference type="InterPro" id="IPR023996">
    <property type="entry name" value="TonB-dep_OMP_SusC/RagA"/>
</dbReference>
<dbReference type="InterPro" id="IPR023997">
    <property type="entry name" value="TonB-dep_OMP_SusC/RagA_CS"/>
</dbReference>
<evidence type="ECO:0000256" key="2">
    <source>
        <dbReference type="ARBA" id="ARBA00022448"/>
    </source>
</evidence>
<dbReference type="Gene3D" id="2.40.170.20">
    <property type="entry name" value="TonB-dependent receptor, beta-barrel domain"/>
    <property type="match status" value="1"/>
</dbReference>
<keyword evidence="2 8" id="KW-0813">Transport</keyword>
<dbReference type="Gene3D" id="2.60.40.1120">
    <property type="entry name" value="Carboxypeptidase-like, regulatory domain"/>
    <property type="match status" value="1"/>
</dbReference>
<dbReference type="SUPFAM" id="SSF56935">
    <property type="entry name" value="Porins"/>
    <property type="match status" value="1"/>
</dbReference>
<keyword evidence="6 8" id="KW-0472">Membrane</keyword>
<keyword evidence="12" id="KW-0675">Receptor</keyword>
<dbReference type="SUPFAM" id="SSF49464">
    <property type="entry name" value="Carboxypeptidase regulatory domain-like"/>
    <property type="match status" value="1"/>
</dbReference>
<gene>
    <name evidence="12" type="ORF">PQO05_14220</name>
</gene>
<evidence type="ECO:0000256" key="4">
    <source>
        <dbReference type="ARBA" id="ARBA00022692"/>
    </source>
</evidence>
<keyword evidence="7 8" id="KW-0998">Cell outer membrane</keyword>
<dbReference type="InterPro" id="IPR008969">
    <property type="entry name" value="CarboxyPept-like_regulatory"/>
</dbReference>
<dbReference type="PROSITE" id="PS00018">
    <property type="entry name" value="EF_HAND_1"/>
    <property type="match status" value="1"/>
</dbReference>
<evidence type="ECO:0000256" key="9">
    <source>
        <dbReference type="RuleBase" id="RU003357"/>
    </source>
</evidence>
<dbReference type="Pfam" id="PF00593">
    <property type="entry name" value="TonB_dep_Rec_b-barrel"/>
    <property type="match status" value="1"/>
</dbReference>
<accession>A0ABY7T0D8</accession>
<dbReference type="InterPro" id="IPR037066">
    <property type="entry name" value="Plug_dom_sf"/>
</dbReference>
<dbReference type="NCBIfam" id="TIGR04057">
    <property type="entry name" value="SusC_RagA_signa"/>
    <property type="match status" value="1"/>
</dbReference>
<feature type="domain" description="TonB-dependent receptor plug" evidence="11">
    <location>
        <begin position="134"/>
        <end position="240"/>
    </location>
</feature>
<dbReference type="InterPro" id="IPR036942">
    <property type="entry name" value="Beta-barrel_TonB_sf"/>
</dbReference>
<keyword evidence="3 8" id="KW-1134">Transmembrane beta strand</keyword>
<evidence type="ECO:0000256" key="7">
    <source>
        <dbReference type="ARBA" id="ARBA00023237"/>
    </source>
</evidence>
<proteinExistence type="inferred from homology"/>